<protein>
    <submittedName>
        <fullName evidence="3">Uncharacterized protein</fullName>
    </submittedName>
</protein>
<dbReference type="GO" id="GO:0031145">
    <property type="term" value="P:anaphase-promoting complex-dependent catabolic process"/>
    <property type="evidence" value="ECO:0007669"/>
    <property type="project" value="TreeGrafter"/>
</dbReference>
<dbReference type="OrthoDB" id="10263272at2759"/>
<dbReference type="GO" id="GO:1905786">
    <property type="term" value="P:positive regulation of anaphase-promoting complex-dependent catabolic process"/>
    <property type="evidence" value="ECO:0007669"/>
    <property type="project" value="TreeGrafter"/>
</dbReference>
<dbReference type="InterPro" id="IPR015943">
    <property type="entry name" value="WD40/YVTN_repeat-like_dom_sf"/>
</dbReference>
<accession>A0A9N9WNZ9</accession>
<reference evidence="3" key="2">
    <citation type="submission" date="2022-10" db="EMBL/GenBank/DDBJ databases">
        <authorList>
            <consortium name="ENA_rothamsted_submissions"/>
            <consortium name="culmorum"/>
            <person name="King R."/>
        </authorList>
    </citation>
    <scope>NUCLEOTIDE SEQUENCE</scope>
</reference>
<dbReference type="GO" id="GO:0010997">
    <property type="term" value="F:anaphase-promoting complex binding"/>
    <property type="evidence" value="ECO:0007669"/>
    <property type="project" value="InterPro"/>
</dbReference>
<keyword evidence="4" id="KW-1185">Reference proteome</keyword>
<dbReference type="Gene3D" id="2.130.10.10">
    <property type="entry name" value="YVTN repeat-like/Quinoprotein amine dehydrogenase"/>
    <property type="match status" value="1"/>
</dbReference>
<gene>
    <name evidence="3" type="ORF">CHIRRI_LOCUS6063</name>
</gene>
<evidence type="ECO:0000313" key="4">
    <source>
        <dbReference type="Proteomes" id="UP001153620"/>
    </source>
</evidence>
<sequence>MSSNFPKIPNVVGKNIVIGEDFDVMKKNSMEKYSEHVFKFQHDRYIPSKRVNSEFLQESKEEDFDISLSENNLRTMKKVQYQNTLKFMFYDQQKANGNQESSNKRNDQRNKSLIHLDWACKLTNIREKFLPDFETLEKKSFHRIHKYVWSSKNIIAASSNRKVCLYHPTNGYTRALDIHDNVTISFANSGDYLAMAYRKSKREFFQDDIYLFQIDHDVLFNSERLKTEKIRTPFVHDITALCFTQNDSYLMSGTNVGKIYVLECLQLAAKSKSKFGDSAQQNWTYVTVLSDRHHHEIVKICFSASSRYMASLDIRGEFKIWNGGSWTYIFSYQHEDSRLYKHLEWHPYVENELIIGRVYLPAIYLFNVTERKVVASYTKTKNNWWLTSIAFNPVTAQLAVCFYNGDEYINRVCLLASMSQVISSFDFDYIEGGMKLFWNSNGLMLGAGAESFRFAFWSFYKNHDFHVQMAKASNTKNSEKFLTLSDSKLLTIR</sequence>
<dbReference type="Proteomes" id="UP001153620">
    <property type="component" value="Chromosome 2"/>
</dbReference>
<proteinExistence type="predicted"/>
<name>A0A9N9WNZ9_9DIPT</name>
<evidence type="ECO:0000256" key="1">
    <source>
        <dbReference type="ARBA" id="ARBA00022574"/>
    </source>
</evidence>
<reference evidence="3" key="1">
    <citation type="submission" date="2022-01" db="EMBL/GenBank/DDBJ databases">
        <authorList>
            <person name="King R."/>
        </authorList>
    </citation>
    <scope>NUCLEOTIDE SEQUENCE</scope>
</reference>
<dbReference type="InterPro" id="IPR036322">
    <property type="entry name" value="WD40_repeat_dom_sf"/>
</dbReference>
<organism evidence="3 4">
    <name type="scientific">Chironomus riparius</name>
    <dbReference type="NCBI Taxonomy" id="315576"/>
    <lineage>
        <taxon>Eukaryota</taxon>
        <taxon>Metazoa</taxon>
        <taxon>Ecdysozoa</taxon>
        <taxon>Arthropoda</taxon>
        <taxon>Hexapoda</taxon>
        <taxon>Insecta</taxon>
        <taxon>Pterygota</taxon>
        <taxon>Neoptera</taxon>
        <taxon>Endopterygota</taxon>
        <taxon>Diptera</taxon>
        <taxon>Nematocera</taxon>
        <taxon>Chironomoidea</taxon>
        <taxon>Chironomidae</taxon>
        <taxon>Chironominae</taxon>
        <taxon>Chironomus</taxon>
    </lineage>
</organism>
<dbReference type="GO" id="GO:1990757">
    <property type="term" value="F:ubiquitin ligase activator activity"/>
    <property type="evidence" value="ECO:0007669"/>
    <property type="project" value="TreeGrafter"/>
</dbReference>
<dbReference type="EMBL" id="OU895878">
    <property type="protein sequence ID" value="CAG9803162.1"/>
    <property type="molecule type" value="Genomic_DNA"/>
</dbReference>
<dbReference type="AlphaFoldDB" id="A0A9N9WNZ9"/>
<dbReference type="SUPFAM" id="SSF50978">
    <property type="entry name" value="WD40 repeat-like"/>
    <property type="match status" value="1"/>
</dbReference>
<evidence type="ECO:0000256" key="2">
    <source>
        <dbReference type="ARBA" id="ARBA00022737"/>
    </source>
</evidence>
<dbReference type="PANTHER" id="PTHR19918:SF52">
    <property type="entry name" value="PROTEIN CORTEX"/>
    <property type="match status" value="1"/>
</dbReference>
<evidence type="ECO:0000313" key="3">
    <source>
        <dbReference type="EMBL" id="CAG9803162.1"/>
    </source>
</evidence>
<dbReference type="PANTHER" id="PTHR19918">
    <property type="entry name" value="CELL DIVISION CYCLE 20 CDC20 FIZZY -RELATED"/>
    <property type="match status" value="1"/>
</dbReference>
<keyword evidence="2" id="KW-0677">Repeat</keyword>
<keyword evidence="1" id="KW-0853">WD repeat</keyword>
<dbReference type="InterPro" id="IPR033010">
    <property type="entry name" value="Cdc20/Fizzy"/>
</dbReference>
<dbReference type="GO" id="GO:0005680">
    <property type="term" value="C:anaphase-promoting complex"/>
    <property type="evidence" value="ECO:0007669"/>
    <property type="project" value="TreeGrafter"/>
</dbReference>